<protein>
    <submittedName>
        <fullName evidence="1">11785_t:CDS:1</fullName>
    </submittedName>
</protein>
<dbReference type="EMBL" id="CAJVQB010121037">
    <property type="protein sequence ID" value="CAG8853177.1"/>
    <property type="molecule type" value="Genomic_DNA"/>
</dbReference>
<dbReference type="Proteomes" id="UP000789901">
    <property type="component" value="Unassembled WGS sequence"/>
</dbReference>
<feature type="non-terminal residue" evidence="1">
    <location>
        <position position="1"/>
    </location>
</feature>
<sequence>NEHGITKKNPMGNMEDGNIENFFEVAHRKAARKKQPIIEIAILTWIIDDCQPLYLLWSQFFKSFMEVALPEFKVPSDDKARRLNAIGAFKKCITNFILFFNGSPKNTENLRDAKRKLNYQKLKNAILYLITILKISLEKDDKDDADYLEQINLTELE</sequence>
<gene>
    <name evidence="1" type="ORF">GMARGA_LOCUS41998</name>
</gene>
<evidence type="ECO:0000313" key="1">
    <source>
        <dbReference type="EMBL" id="CAG8853177.1"/>
    </source>
</evidence>
<name>A0ABN7XDF4_GIGMA</name>
<proteinExistence type="predicted"/>
<evidence type="ECO:0000313" key="2">
    <source>
        <dbReference type="Proteomes" id="UP000789901"/>
    </source>
</evidence>
<organism evidence="1 2">
    <name type="scientific">Gigaspora margarita</name>
    <dbReference type="NCBI Taxonomy" id="4874"/>
    <lineage>
        <taxon>Eukaryota</taxon>
        <taxon>Fungi</taxon>
        <taxon>Fungi incertae sedis</taxon>
        <taxon>Mucoromycota</taxon>
        <taxon>Glomeromycotina</taxon>
        <taxon>Glomeromycetes</taxon>
        <taxon>Diversisporales</taxon>
        <taxon>Gigasporaceae</taxon>
        <taxon>Gigaspora</taxon>
    </lineage>
</organism>
<reference evidence="1 2" key="1">
    <citation type="submission" date="2021-06" db="EMBL/GenBank/DDBJ databases">
        <authorList>
            <person name="Kallberg Y."/>
            <person name="Tangrot J."/>
            <person name="Rosling A."/>
        </authorList>
    </citation>
    <scope>NUCLEOTIDE SEQUENCE [LARGE SCALE GENOMIC DNA]</scope>
    <source>
        <strain evidence="1 2">120-4 pot B 10/14</strain>
    </source>
</reference>
<accession>A0ABN7XDF4</accession>
<keyword evidence="2" id="KW-1185">Reference proteome</keyword>
<comment type="caution">
    <text evidence="1">The sequence shown here is derived from an EMBL/GenBank/DDBJ whole genome shotgun (WGS) entry which is preliminary data.</text>
</comment>